<dbReference type="RefSeq" id="WP_106147069.1">
    <property type="nucleotide sequence ID" value="NZ_PVYX01000002.1"/>
</dbReference>
<dbReference type="PANTHER" id="PTHR43300">
    <property type="entry name" value="ACETYLTRANSFERASE"/>
    <property type="match status" value="1"/>
</dbReference>
<dbReference type="Proteomes" id="UP000237640">
    <property type="component" value="Unassembled WGS sequence"/>
</dbReference>
<evidence type="ECO:0000313" key="3">
    <source>
        <dbReference type="Proteomes" id="UP000237640"/>
    </source>
</evidence>
<comment type="caution">
    <text evidence="2">The sequence shown here is derived from an EMBL/GenBank/DDBJ whole genome shotgun (WGS) entry which is preliminary data.</text>
</comment>
<dbReference type="EMBL" id="PVYX01000002">
    <property type="protein sequence ID" value="PRX55309.1"/>
    <property type="molecule type" value="Genomic_DNA"/>
</dbReference>
<dbReference type="AlphaFoldDB" id="A0A2T0MCV8"/>
<comment type="similarity">
    <text evidence="1">Belongs to the transferase hexapeptide repeat family.</text>
</comment>
<dbReference type="InterPro" id="IPR011004">
    <property type="entry name" value="Trimer_LpxA-like_sf"/>
</dbReference>
<dbReference type="SUPFAM" id="SSF51161">
    <property type="entry name" value="Trimeric LpxA-like enzymes"/>
    <property type="match status" value="1"/>
</dbReference>
<name>A0A2T0MCV8_9FLAO</name>
<keyword evidence="3" id="KW-1185">Reference proteome</keyword>
<dbReference type="OrthoDB" id="708224at2"/>
<reference evidence="2 3" key="1">
    <citation type="submission" date="2018-03" db="EMBL/GenBank/DDBJ databases">
        <title>Genomic Encyclopedia of Archaeal and Bacterial Type Strains, Phase II (KMG-II): from individual species to whole genera.</title>
        <authorList>
            <person name="Goeker M."/>
        </authorList>
    </citation>
    <scope>NUCLEOTIDE SEQUENCE [LARGE SCALE GENOMIC DNA]</scope>
    <source>
        <strain evidence="2 3">DSM 25027</strain>
    </source>
</reference>
<dbReference type="InterPro" id="IPR050179">
    <property type="entry name" value="Trans_hexapeptide_repeat"/>
</dbReference>
<evidence type="ECO:0000256" key="1">
    <source>
        <dbReference type="ARBA" id="ARBA00007274"/>
    </source>
</evidence>
<dbReference type="Gene3D" id="3.40.50.20">
    <property type="match status" value="1"/>
</dbReference>
<evidence type="ECO:0000313" key="2">
    <source>
        <dbReference type="EMBL" id="PRX55309.1"/>
    </source>
</evidence>
<accession>A0A2T0MCV8</accession>
<proteinExistence type="inferred from homology"/>
<dbReference type="Gene3D" id="2.160.10.10">
    <property type="entry name" value="Hexapeptide repeat proteins"/>
    <property type="match status" value="1"/>
</dbReference>
<sequence>MRNVIILGTGGCASEVTFYIEDNNKLAKEENKINILGYIDYADHIEDHYKKYNFKAPVLCDIDSYEPKEGEEVLIAVMDIGFREKMINALKSKNATIGSFFHHTVVKPDDLNIGEGNIAGPFCMLEKYATIGSYNLLTSYCFISHDCVVGDNNFFSVAGVAGSVKVGNNNYFGIRSFTIPGVEIGNNNVIQAGMCVDKNVKDDTTVFYRFKERIMAIPKVG</sequence>
<protein>
    <submittedName>
        <fullName evidence="2">Uncharacterized protein</fullName>
    </submittedName>
</protein>
<organism evidence="2 3">
    <name type="scientific">Flagellimonas meridianipacifica</name>
    <dbReference type="NCBI Taxonomy" id="1080225"/>
    <lineage>
        <taxon>Bacteria</taxon>
        <taxon>Pseudomonadati</taxon>
        <taxon>Bacteroidota</taxon>
        <taxon>Flavobacteriia</taxon>
        <taxon>Flavobacteriales</taxon>
        <taxon>Flavobacteriaceae</taxon>
        <taxon>Flagellimonas</taxon>
    </lineage>
</organism>
<dbReference type="PANTHER" id="PTHR43300:SF7">
    <property type="entry name" value="UDP-N-ACETYLBACILLOSAMINE N-ACETYLTRANSFERASE"/>
    <property type="match status" value="1"/>
</dbReference>
<gene>
    <name evidence="2" type="ORF">CLV81_3718</name>
</gene>